<reference evidence="2" key="1">
    <citation type="submission" date="2021-06" db="EMBL/GenBank/DDBJ databases">
        <authorList>
            <person name="Kallberg Y."/>
            <person name="Tangrot J."/>
            <person name="Rosling A."/>
        </authorList>
    </citation>
    <scope>NUCLEOTIDE SEQUENCE</scope>
    <source>
        <strain evidence="2">IN212</strain>
    </source>
</reference>
<accession>A0A9N9FWN8</accession>
<evidence type="ECO:0000313" key="3">
    <source>
        <dbReference type="Proteomes" id="UP000789396"/>
    </source>
</evidence>
<keyword evidence="3" id="KW-1185">Reference proteome</keyword>
<dbReference type="OrthoDB" id="2431086at2759"/>
<dbReference type="AlphaFoldDB" id="A0A9N9FWN8"/>
<organism evidence="2 3">
    <name type="scientific">Racocetra fulgida</name>
    <dbReference type="NCBI Taxonomy" id="60492"/>
    <lineage>
        <taxon>Eukaryota</taxon>
        <taxon>Fungi</taxon>
        <taxon>Fungi incertae sedis</taxon>
        <taxon>Mucoromycota</taxon>
        <taxon>Glomeromycotina</taxon>
        <taxon>Glomeromycetes</taxon>
        <taxon>Diversisporales</taxon>
        <taxon>Gigasporaceae</taxon>
        <taxon>Racocetra</taxon>
    </lineage>
</organism>
<protein>
    <submittedName>
        <fullName evidence="2">3044_t:CDS:1</fullName>
    </submittedName>
</protein>
<name>A0A9N9FWN8_9GLOM</name>
<comment type="caution">
    <text evidence="2">The sequence shown here is derived from an EMBL/GenBank/DDBJ whole genome shotgun (WGS) entry which is preliminary data.</text>
</comment>
<proteinExistence type="predicted"/>
<sequence>MNNANFSNFNRGLIISAQGIRLSDFISYDFKSQHEHQYTKNTTFHAKLVNSTTKKESFLLKNHIELFNDDLVYINQRFDTDETVNFAKVLVDESSTNDIFLIIQCSRVELTIEKERINPSDELTEKVKEALNHYDPYHELMKVFNIYGCFLPKKIILGHKIYRMAYLTVNKNLTENLYENNETEWTSLNDFSESKFGDILSEWEKRMESYNLDLSYLVSINGGLIMKNQLKEWIKFCLDSDLGTLQVIIESILGINNKVENMLGFNNQIESTHISNIKEKVLMTGIIQIKDPPYSYSLDFPICLKSNNYKVFGKFITQDEEPIDELTYKDPKIAWILIGIPAELYNNVVLKVPEGLPHDSVIVFSFKYPPSNYEPNLIAKVQGYQYNKMLVNIRCLNYESSDSKENKDTISFNNEVNESNTSSKSLNDDVNENNEDSKSFNNAEMNKKISYQEHSIQWFILHNSDETASFEAIFYLNKIGQTSHLRTKP</sequence>
<dbReference type="EMBL" id="CAJVPZ010005562">
    <property type="protein sequence ID" value="CAG8562822.1"/>
    <property type="molecule type" value="Genomic_DNA"/>
</dbReference>
<evidence type="ECO:0000256" key="1">
    <source>
        <dbReference type="SAM" id="MobiDB-lite"/>
    </source>
</evidence>
<feature type="non-terminal residue" evidence="2">
    <location>
        <position position="1"/>
    </location>
</feature>
<feature type="compositionally biased region" description="Polar residues" evidence="1">
    <location>
        <begin position="409"/>
        <end position="425"/>
    </location>
</feature>
<feature type="region of interest" description="Disordered" evidence="1">
    <location>
        <begin position="403"/>
        <end position="439"/>
    </location>
</feature>
<gene>
    <name evidence="2" type="ORF">RFULGI_LOCUS5135</name>
</gene>
<dbReference type="Proteomes" id="UP000789396">
    <property type="component" value="Unassembled WGS sequence"/>
</dbReference>
<evidence type="ECO:0000313" key="2">
    <source>
        <dbReference type="EMBL" id="CAG8562822.1"/>
    </source>
</evidence>